<evidence type="ECO:0000313" key="2">
    <source>
        <dbReference type="EMBL" id="TPX36043.1"/>
    </source>
</evidence>
<protein>
    <recommendedName>
        <fullName evidence="6">F-box domain-containing protein</fullName>
    </recommendedName>
</protein>
<evidence type="ECO:0000256" key="1">
    <source>
        <dbReference type="SAM" id="MobiDB-lite"/>
    </source>
</evidence>
<dbReference type="OrthoDB" id="10537887at2759"/>
<evidence type="ECO:0000313" key="3">
    <source>
        <dbReference type="EMBL" id="TPX39645.1"/>
    </source>
</evidence>
<dbReference type="Proteomes" id="UP000320475">
    <property type="component" value="Unassembled WGS sequence"/>
</dbReference>
<proteinExistence type="predicted"/>
<reference evidence="4 5" key="1">
    <citation type="journal article" date="2019" name="Sci. Rep.">
        <title>Comparative genomics of chytrid fungi reveal insights into the obligate biotrophic and pathogenic lifestyle of Synchytrium endobioticum.</title>
        <authorList>
            <person name="van de Vossenberg B.T.L.H."/>
            <person name="Warris S."/>
            <person name="Nguyen H.D.T."/>
            <person name="van Gent-Pelzer M.P.E."/>
            <person name="Joly D.L."/>
            <person name="van de Geest H.C."/>
            <person name="Bonants P.J.M."/>
            <person name="Smith D.S."/>
            <person name="Levesque C.A."/>
            <person name="van der Lee T.A.J."/>
        </authorList>
    </citation>
    <scope>NUCLEOTIDE SEQUENCE [LARGE SCALE GENOMIC DNA]</scope>
    <source>
        <strain evidence="3 5">LEV6574</strain>
        <strain evidence="2 4">MB42</strain>
    </source>
</reference>
<keyword evidence="4" id="KW-1185">Reference proteome</keyword>
<feature type="compositionally biased region" description="Acidic residues" evidence="1">
    <location>
        <begin position="317"/>
        <end position="351"/>
    </location>
</feature>
<feature type="region of interest" description="Disordered" evidence="1">
    <location>
        <begin position="253"/>
        <end position="356"/>
    </location>
</feature>
<name>A0A507CM69_9FUNG</name>
<evidence type="ECO:0000313" key="4">
    <source>
        <dbReference type="Proteomes" id="UP000317494"/>
    </source>
</evidence>
<accession>A0A507CM69</accession>
<dbReference type="EMBL" id="QEAN01000462">
    <property type="protein sequence ID" value="TPX36043.1"/>
    <property type="molecule type" value="Genomic_DNA"/>
</dbReference>
<feature type="compositionally biased region" description="Basic and acidic residues" evidence="1">
    <location>
        <begin position="284"/>
        <end position="297"/>
    </location>
</feature>
<comment type="caution">
    <text evidence="3">The sequence shown here is derived from an EMBL/GenBank/DDBJ whole genome shotgun (WGS) entry which is preliminary data.</text>
</comment>
<dbReference type="VEuPathDB" id="FungiDB:SeMB42_g07126"/>
<feature type="compositionally biased region" description="Acidic residues" evidence="1">
    <location>
        <begin position="270"/>
        <end position="283"/>
    </location>
</feature>
<dbReference type="AlphaFoldDB" id="A0A507CM69"/>
<dbReference type="EMBL" id="QEAM01000458">
    <property type="protein sequence ID" value="TPX39645.1"/>
    <property type="molecule type" value="Genomic_DNA"/>
</dbReference>
<evidence type="ECO:0008006" key="6">
    <source>
        <dbReference type="Google" id="ProtNLM"/>
    </source>
</evidence>
<gene>
    <name evidence="3" type="ORF">SeLEV6574_g07077</name>
    <name evidence="2" type="ORF">SeMB42_g07126</name>
</gene>
<evidence type="ECO:0000313" key="5">
    <source>
        <dbReference type="Proteomes" id="UP000320475"/>
    </source>
</evidence>
<sequence length="587" mass="66503">MDLPVELWMGIAVYLPPSVFYGRLPRISRAFRRMIDHQPLHANVEIILTDKEPDVVLSKFEIEVADHFVRLDKRLPPIGVNVYAYTPFSTIQPPDYLLLYNVIFREFTSITSAKSLVRPIVSTITATNVKREVDVLRLRAAVIAYTTQAAAHNPDHSPPVTLRATRWSDRPWYDLDHYLPTRHDASVVPNLKTLELDLRLRSRSNAVFHLEPSRFDGLSMLWPFEELRIGTRVSFTSSTRFKPDPNVEKAAKCLAASPADEHPAITDQGIGDDQDANWVDEDEAPSHHTLREARVSEADEDGWETASASTVNHNDWSENDVDSDQENEFDQHDDDDSIEYSDDDSDEEGDLDVDKSVDRNAEIIGKRRQALFNPMALIQQFDIPGAALFKTLEINFPLCRAECVFTLLLPCMPTLRHVHFPFGVYYQRAEGTTSAFAPLPPLESLGYIQNPGDAFFEDCLMPSLKDLAIQIQSVELETVLKAMVDGLERPANHIRHLRLQFDALLETCAHDDGRPPLDQKVVQLLRSCIDRCKGLDRFTLEIPHAWFDDCMRASGGMVLQDLKRDLKGRSISFEIVKLARPVHVTAS</sequence>
<organism evidence="3 5">
    <name type="scientific">Synchytrium endobioticum</name>
    <dbReference type="NCBI Taxonomy" id="286115"/>
    <lineage>
        <taxon>Eukaryota</taxon>
        <taxon>Fungi</taxon>
        <taxon>Fungi incertae sedis</taxon>
        <taxon>Chytridiomycota</taxon>
        <taxon>Chytridiomycota incertae sedis</taxon>
        <taxon>Chytridiomycetes</taxon>
        <taxon>Synchytriales</taxon>
        <taxon>Synchytriaceae</taxon>
        <taxon>Synchytrium</taxon>
    </lineage>
</organism>
<dbReference type="Proteomes" id="UP000317494">
    <property type="component" value="Unassembled WGS sequence"/>
</dbReference>